<protein>
    <submittedName>
        <fullName evidence="1">Uncharacterized protein</fullName>
    </submittedName>
</protein>
<name>A0ACD5XEX7_AVESA</name>
<dbReference type="EnsemblPlants" id="AVESA.00010b.r2.4DG0782930.1">
    <property type="protein sequence ID" value="AVESA.00010b.r2.4DG0782930.1.CDS.1"/>
    <property type="gene ID" value="AVESA.00010b.r2.4DG0782930"/>
</dbReference>
<proteinExistence type="predicted"/>
<accession>A0ACD5XEX7</accession>
<reference evidence="1" key="2">
    <citation type="submission" date="2025-09" db="UniProtKB">
        <authorList>
            <consortium name="EnsemblPlants"/>
        </authorList>
    </citation>
    <scope>IDENTIFICATION</scope>
</reference>
<sequence length="253" mass="28820">MDIQSTSVQDSGDMSISSNEDGFEQQKEGNVELEQNHGDAQAEALLEDPELGMTFDSENDAGEYYRNYAKSKGFGVTKRSSHTDDDGELKYFTLCCSRYGKTQSNSKNMLKPNPSAGLGCQAKVNITRRPSGKFQLSKVILDHNHTLRPLKSRLFRCNKKMGFHVKRRFLLNDRAGIRVNKNFNSFVVGTDGHDNLTFGEKDCRNFLEKERRLKLGRGDAEAVRDYFVKIQFENPNFFSVMDVDDESQLRNVF</sequence>
<keyword evidence="2" id="KW-1185">Reference proteome</keyword>
<organism evidence="1 2">
    <name type="scientific">Avena sativa</name>
    <name type="common">Oat</name>
    <dbReference type="NCBI Taxonomy" id="4498"/>
    <lineage>
        <taxon>Eukaryota</taxon>
        <taxon>Viridiplantae</taxon>
        <taxon>Streptophyta</taxon>
        <taxon>Embryophyta</taxon>
        <taxon>Tracheophyta</taxon>
        <taxon>Spermatophyta</taxon>
        <taxon>Magnoliopsida</taxon>
        <taxon>Liliopsida</taxon>
        <taxon>Poales</taxon>
        <taxon>Poaceae</taxon>
        <taxon>BOP clade</taxon>
        <taxon>Pooideae</taxon>
        <taxon>Poodae</taxon>
        <taxon>Poeae</taxon>
        <taxon>Poeae Chloroplast Group 1 (Aveneae type)</taxon>
        <taxon>Aveninae</taxon>
        <taxon>Avena</taxon>
    </lineage>
</organism>
<evidence type="ECO:0000313" key="1">
    <source>
        <dbReference type="EnsemblPlants" id="AVESA.00010b.r2.4DG0782930.1.CDS.1"/>
    </source>
</evidence>
<evidence type="ECO:0000313" key="2">
    <source>
        <dbReference type="Proteomes" id="UP001732700"/>
    </source>
</evidence>
<dbReference type="Proteomes" id="UP001732700">
    <property type="component" value="Chromosome 4D"/>
</dbReference>
<reference evidence="1" key="1">
    <citation type="submission" date="2021-05" db="EMBL/GenBank/DDBJ databases">
        <authorList>
            <person name="Scholz U."/>
            <person name="Mascher M."/>
            <person name="Fiebig A."/>
        </authorList>
    </citation>
    <scope>NUCLEOTIDE SEQUENCE [LARGE SCALE GENOMIC DNA]</scope>
</reference>